<evidence type="ECO:0000256" key="6">
    <source>
        <dbReference type="ARBA" id="ARBA00022989"/>
    </source>
</evidence>
<evidence type="ECO:0000313" key="10">
    <source>
        <dbReference type="Proteomes" id="UP000030012"/>
    </source>
</evidence>
<keyword evidence="3" id="KW-0813">Transport</keyword>
<feature type="transmembrane region" description="Helical" evidence="8">
    <location>
        <begin position="247"/>
        <end position="264"/>
    </location>
</feature>
<dbReference type="Pfam" id="PF01594">
    <property type="entry name" value="AI-2E_transport"/>
    <property type="match status" value="1"/>
</dbReference>
<organism evidence="9 10">
    <name type="scientific">Clostridium novyi A str. 4552</name>
    <dbReference type="NCBI Taxonomy" id="1444289"/>
    <lineage>
        <taxon>Bacteria</taxon>
        <taxon>Bacillati</taxon>
        <taxon>Bacillota</taxon>
        <taxon>Clostridia</taxon>
        <taxon>Eubacteriales</taxon>
        <taxon>Clostridiaceae</taxon>
        <taxon>Clostridium</taxon>
    </lineage>
</organism>
<sequence length="368" mass="41717">MFNIKKIKYFDIIVAAIISFIAIQIIINYKFILKILGDIITILMPFILAFIIAYILNPIMKFIEKRVRLNRGTSILCTYILVMSLITIFSITIIPKVFNSGIDMINNIPDFAQKMYSWTSNHIPSKLMSSGSILRNNSGKWIEKLSVMSSQGLSVVLSTIVSTTTSLINFIFGLIISIYMLYDKEKFQEISTKLIYIVLKKEKGNKFISFIKTVHTMVGTYIGIKAIDSFIIGIICFIGLMIFKTPYVLILSIIVMITNMIPYFGPFMGMIPPFVINIFYDPKKAFGILIFLILLQQFDAWILEPKLVSNSVGVSPFLVILGITIFGSIFGVIGMLLASPIMAVLNIYLGKWFRSKVNQYENSQNEIK</sequence>
<evidence type="ECO:0000256" key="4">
    <source>
        <dbReference type="ARBA" id="ARBA00022475"/>
    </source>
</evidence>
<evidence type="ECO:0000256" key="1">
    <source>
        <dbReference type="ARBA" id="ARBA00004651"/>
    </source>
</evidence>
<dbReference type="OrthoDB" id="9793390at2"/>
<keyword evidence="5 8" id="KW-0812">Transmembrane</keyword>
<feature type="transmembrane region" description="Helical" evidence="8">
    <location>
        <begin position="315"/>
        <end position="348"/>
    </location>
</feature>
<feature type="transmembrane region" description="Helical" evidence="8">
    <location>
        <begin position="155"/>
        <end position="182"/>
    </location>
</feature>
<feature type="transmembrane region" description="Helical" evidence="8">
    <location>
        <begin position="218"/>
        <end position="241"/>
    </location>
</feature>
<keyword evidence="6 8" id="KW-1133">Transmembrane helix</keyword>
<keyword evidence="4" id="KW-1003">Cell membrane</keyword>
<evidence type="ECO:0000256" key="3">
    <source>
        <dbReference type="ARBA" id="ARBA00022448"/>
    </source>
</evidence>
<keyword evidence="7 8" id="KW-0472">Membrane</keyword>
<proteinExistence type="inferred from homology"/>
<accession>A0A0A0I1A9</accession>
<comment type="similarity">
    <text evidence="2">Belongs to the autoinducer-2 exporter (AI-2E) (TC 2.A.86) family.</text>
</comment>
<evidence type="ECO:0000256" key="7">
    <source>
        <dbReference type="ARBA" id="ARBA00023136"/>
    </source>
</evidence>
<dbReference type="EMBL" id="JENJ01000073">
    <property type="protein sequence ID" value="KGM94453.1"/>
    <property type="molecule type" value="Genomic_DNA"/>
</dbReference>
<dbReference type="PANTHER" id="PTHR21716:SF53">
    <property type="entry name" value="PERMEASE PERM-RELATED"/>
    <property type="match status" value="1"/>
</dbReference>
<evidence type="ECO:0000256" key="8">
    <source>
        <dbReference type="SAM" id="Phobius"/>
    </source>
</evidence>
<dbReference type="InterPro" id="IPR002549">
    <property type="entry name" value="AI-2E-like"/>
</dbReference>
<dbReference type="AlphaFoldDB" id="A0A0A0I1A9"/>
<feature type="transmembrane region" description="Helical" evidence="8">
    <location>
        <begin position="285"/>
        <end position="303"/>
    </location>
</feature>
<feature type="transmembrane region" description="Helical" evidence="8">
    <location>
        <begin position="12"/>
        <end position="29"/>
    </location>
</feature>
<reference evidence="9 10" key="1">
    <citation type="submission" date="2014-01" db="EMBL/GenBank/DDBJ databases">
        <title>Plasmidome dynamics in the species complex Clostridium novyi sensu lato converts strains of independent lineages into distinctly different pathogens.</title>
        <authorList>
            <person name="Skarin H."/>
            <person name="Segerman B."/>
        </authorList>
    </citation>
    <scope>NUCLEOTIDE SEQUENCE [LARGE SCALE GENOMIC DNA]</scope>
    <source>
        <strain evidence="9 10">4552</strain>
    </source>
</reference>
<evidence type="ECO:0000313" key="9">
    <source>
        <dbReference type="EMBL" id="KGM94453.1"/>
    </source>
</evidence>
<gene>
    <name evidence="9" type="ORF">Z968_11755</name>
</gene>
<feature type="transmembrane region" description="Helical" evidence="8">
    <location>
        <begin position="35"/>
        <end position="56"/>
    </location>
</feature>
<dbReference type="GO" id="GO:0005886">
    <property type="term" value="C:plasma membrane"/>
    <property type="evidence" value="ECO:0007669"/>
    <property type="project" value="UniProtKB-SubCell"/>
</dbReference>
<evidence type="ECO:0000256" key="5">
    <source>
        <dbReference type="ARBA" id="ARBA00022692"/>
    </source>
</evidence>
<dbReference type="Proteomes" id="UP000030012">
    <property type="component" value="Unassembled WGS sequence"/>
</dbReference>
<dbReference type="PANTHER" id="PTHR21716">
    <property type="entry name" value="TRANSMEMBRANE PROTEIN"/>
    <property type="match status" value="1"/>
</dbReference>
<dbReference type="RefSeq" id="WP_039256184.1">
    <property type="nucleotide sequence ID" value="NZ_JENJ01000073.1"/>
</dbReference>
<dbReference type="GO" id="GO:0055085">
    <property type="term" value="P:transmembrane transport"/>
    <property type="evidence" value="ECO:0007669"/>
    <property type="project" value="TreeGrafter"/>
</dbReference>
<protein>
    <submittedName>
        <fullName evidence="9">Transporter</fullName>
    </submittedName>
</protein>
<comment type="caution">
    <text evidence="9">The sequence shown here is derived from an EMBL/GenBank/DDBJ whole genome shotgun (WGS) entry which is preliminary data.</text>
</comment>
<feature type="transmembrane region" description="Helical" evidence="8">
    <location>
        <begin position="76"/>
        <end position="94"/>
    </location>
</feature>
<name>A0A0A0I1A9_CLONO</name>
<comment type="subcellular location">
    <subcellularLocation>
        <location evidence="1">Cell membrane</location>
        <topology evidence="1">Multi-pass membrane protein</topology>
    </subcellularLocation>
</comment>
<evidence type="ECO:0000256" key="2">
    <source>
        <dbReference type="ARBA" id="ARBA00009773"/>
    </source>
</evidence>